<keyword evidence="5" id="KW-0804">Transcription</keyword>
<dbReference type="GO" id="GO:0005634">
    <property type="term" value="C:nucleus"/>
    <property type="evidence" value="ECO:0007669"/>
    <property type="project" value="UniProtKB-SubCell"/>
</dbReference>
<keyword evidence="9" id="KW-1185">Reference proteome</keyword>
<dbReference type="GO" id="GO:0003723">
    <property type="term" value="F:RNA binding"/>
    <property type="evidence" value="ECO:0007669"/>
    <property type="project" value="UniProtKB-KW"/>
</dbReference>
<dbReference type="AlphaFoldDB" id="A0A8H4VI92"/>
<dbReference type="InterPro" id="IPR036322">
    <property type="entry name" value="WD40_repeat_dom_sf"/>
</dbReference>
<dbReference type="OrthoDB" id="7326421at2759"/>
<dbReference type="Gene3D" id="2.130.10.10">
    <property type="entry name" value="YVTN repeat-like/Quinoprotein amine dehydrogenase"/>
    <property type="match status" value="1"/>
</dbReference>
<dbReference type="Proteomes" id="UP000566819">
    <property type="component" value="Unassembled WGS sequence"/>
</dbReference>
<evidence type="ECO:0000256" key="1">
    <source>
        <dbReference type="ARBA" id="ARBA00004123"/>
    </source>
</evidence>
<dbReference type="PANTHER" id="PTHR15528">
    <property type="entry name" value="PEROXISOME PROLIFERATOR ACTIVATED RECEPTOR GAMMA COACTIVATOR 1 PGC-1 -RELATED"/>
    <property type="match status" value="1"/>
</dbReference>
<sequence length="485" mass="53409">MSSQSRTPLNSRPPGDPTWAAAFAQIKAQGDLDFVPCAATASILLYAQGGSVICVHHDTLQIERRFVLHRKNITLLAVATANDHLVVSCDEQHLAIVWDWTTGNEVARFASYKPLTAAAWMANGKIAFGNDQGNLILFDPTTSEQISSRTIDQRGLQKVFVPSKTLSWDVRTKHVAFEDVPTIDGIMGIAIYGPGETLFTLGPNDTIQQYDLKHPAMIVANVAHGPPHRLDNLLNLIEGQIDGSPVILRHSDNSVAGDVDSLRSFEHNRSHLPAEKPPGSIAPPTDSGYDSMGHTRDKHQQADEDDGRTVMTDGEQAYLAPDEKDAVILGFANRLCQDVGPLTQHSDAVSTISEILPALLKEFAVRVTHAAIEKEHTQAVSFVRQNRNYISASFRTVIESSAAEERGDAEDQVVSFRSSDLISVEEKINFWNNAPTIDLDPPSDEILLENEDDSWYPESDSLEKFSKQYGFLKATLFPQVSRPLH</sequence>
<keyword evidence="4" id="KW-0805">Transcription regulation</keyword>
<feature type="region of interest" description="Disordered" evidence="7">
    <location>
        <begin position="269"/>
        <end position="305"/>
    </location>
</feature>
<keyword evidence="2" id="KW-0597">Phosphoprotein</keyword>
<proteinExistence type="predicted"/>
<gene>
    <name evidence="8" type="ORF">G7Y89_g15712</name>
</gene>
<evidence type="ECO:0000313" key="9">
    <source>
        <dbReference type="Proteomes" id="UP000566819"/>
    </source>
</evidence>
<organism evidence="8 9">
    <name type="scientific">Cudoniella acicularis</name>
    <dbReference type="NCBI Taxonomy" id="354080"/>
    <lineage>
        <taxon>Eukaryota</taxon>
        <taxon>Fungi</taxon>
        <taxon>Dikarya</taxon>
        <taxon>Ascomycota</taxon>
        <taxon>Pezizomycotina</taxon>
        <taxon>Leotiomycetes</taxon>
        <taxon>Helotiales</taxon>
        <taxon>Tricladiaceae</taxon>
        <taxon>Cudoniella</taxon>
    </lineage>
</organism>
<dbReference type="InterPro" id="IPR034605">
    <property type="entry name" value="PGC-1"/>
</dbReference>
<comment type="subcellular location">
    <subcellularLocation>
        <location evidence="1">Nucleus</location>
    </subcellularLocation>
</comment>
<reference evidence="8 9" key="1">
    <citation type="submission" date="2020-03" db="EMBL/GenBank/DDBJ databases">
        <title>Draft Genome Sequence of Cudoniella acicularis.</title>
        <authorList>
            <person name="Buettner E."/>
            <person name="Kellner H."/>
        </authorList>
    </citation>
    <scope>NUCLEOTIDE SEQUENCE [LARGE SCALE GENOMIC DNA]</scope>
    <source>
        <strain evidence="8 9">DSM 108380</strain>
    </source>
</reference>
<dbReference type="GO" id="GO:0045944">
    <property type="term" value="P:positive regulation of transcription by RNA polymerase II"/>
    <property type="evidence" value="ECO:0007669"/>
    <property type="project" value="TreeGrafter"/>
</dbReference>
<evidence type="ECO:0000256" key="7">
    <source>
        <dbReference type="SAM" id="MobiDB-lite"/>
    </source>
</evidence>
<dbReference type="EMBL" id="JAAMPI010002620">
    <property type="protein sequence ID" value="KAF4610408.1"/>
    <property type="molecule type" value="Genomic_DNA"/>
</dbReference>
<feature type="compositionally biased region" description="Basic and acidic residues" evidence="7">
    <location>
        <begin position="293"/>
        <end position="302"/>
    </location>
</feature>
<evidence type="ECO:0000256" key="6">
    <source>
        <dbReference type="ARBA" id="ARBA00023242"/>
    </source>
</evidence>
<evidence type="ECO:0000256" key="3">
    <source>
        <dbReference type="ARBA" id="ARBA00022884"/>
    </source>
</evidence>
<keyword evidence="6" id="KW-0539">Nucleus</keyword>
<dbReference type="InterPro" id="IPR015943">
    <property type="entry name" value="WD40/YVTN_repeat-like_dom_sf"/>
</dbReference>
<keyword evidence="3" id="KW-0694">RNA-binding</keyword>
<dbReference type="GO" id="GO:0003712">
    <property type="term" value="F:transcription coregulator activity"/>
    <property type="evidence" value="ECO:0007669"/>
    <property type="project" value="InterPro"/>
</dbReference>
<name>A0A8H4VI92_9HELO</name>
<accession>A0A8H4VI92</accession>
<evidence type="ECO:0000313" key="8">
    <source>
        <dbReference type="EMBL" id="KAF4610408.1"/>
    </source>
</evidence>
<protein>
    <submittedName>
        <fullName evidence="8">Uncharacterized protein</fullName>
    </submittedName>
</protein>
<evidence type="ECO:0000256" key="5">
    <source>
        <dbReference type="ARBA" id="ARBA00023163"/>
    </source>
</evidence>
<evidence type="ECO:0000256" key="4">
    <source>
        <dbReference type="ARBA" id="ARBA00023015"/>
    </source>
</evidence>
<evidence type="ECO:0000256" key="2">
    <source>
        <dbReference type="ARBA" id="ARBA00022553"/>
    </source>
</evidence>
<comment type="caution">
    <text evidence="8">The sequence shown here is derived from an EMBL/GenBank/DDBJ whole genome shotgun (WGS) entry which is preliminary data.</text>
</comment>
<dbReference type="SUPFAM" id="SSF50978">
    <property type="entry name" value="WD40 repeat-like"/>
    <property type="match status" value="1"/>
</dbReference>
<dbReference type="PANTHER" id="PTHR15528:SF11">
    <property type="entry name" value="FI18188P1"/>
    <property type="match status" value="1"/>
</dbReference>